<protein>
    <submittedName>
        <fullName evidence="1">Uncharacterized protein</fullName>
    </submittedName>
</protein>
<comment type="caution">
    <text evidence="1">The sequence shown here is derived from an EMBL/GenBank/DDBJ whole genome shotgun (WGS) entry which is preliminary data.</text>
</comment>
<accession>A0A0F9G030</accession>
<proteinExistence type="predicted"/>
<reference evidence="1" key="1">
    <citation type="journal article" date="2015" name="Nature">
        <title>Complex archaea that bridge the gap between prokaryotes and eukaryotes.</title>
        <authorList>
            <person name="Spang A."/>
            <person name="Saw J.H."/>
            <person name="Jorgensen S.L."/>
            <person name="Zaremba-Niedzwiedzka K."/>
            <person name="Martijn J."/>
            <person name="Lind A.E."/>
            <person name="van Eijk R."/>
            <person name="Schleper C."/>
            <person name="Guy L."/>
            <person name="Ettema T.J."/>
        </authorList>
    </citation>
    <scope>NUCLEOTIDE SEQUENCE</scope>
</reference>
<dbReference type="AlphaFoldDB" id="A0A0F9G030"/>
<dbReference type="EMBL" id="LAZR01019571">
    <property type="protein sequence ID" value="KKL92049.1"/>
    <property type="molecule type" value="Genomic_DNA"/>
</dbReference>
<sequence length="96" mass="11464">MKGKKKKIKNTNEGFNVDDEILQIIRNILNFLEKIFIKLHPLLKKIFSMNETRIFRENGTFRDLIKLLDDISKQYKKLSLYVFKSALIHNHDDLKT</sequence>
<organism evidence="1">
    <name type="scientific">marine sediment metagenome</name>
    <dbReference type="NCBI Taxonomy" id="412755"/>
    <lineage>
        <taxon>unclassified sequences</taxon>
        <taxon>metagenomes</taxon>
        <taxon>ecological metagenomes</taxon>
    </lineage>
</organism>
<gene>
    <name evidence="1" type="ORF">LCGC14_1888600</name>
</gene>
<evidence type="ECO:0000313" key="1">
    <source>
        <dbReference type="EMBL" id="KKL92049.1"/>
    </source>
</evidence>
<name>A0A0F9G030_9ZZZZ</name>